<dbReference type="AlphaFoldDB" id="A0A545TYD1"/>
<keyword evidence="2" id="KW-1185">Reference proteome</keyword>
<dbReference type="InterPro" id="IPR010727">
    <property type="entry name" value="DUF1302"/>
</dbReference>
<gene>
    <name evidence="1" type="ORF">FKG95_08345</name>
</gene>
<comment type="caution">
    <text evidence="1">The sequence shown here is derived from an EMBL/GenBank/DDBJ whole genome shotgun (WGS) entry which is preliminary data.</text>
</comment>
<protein>
    <submittedName>
        <fullName evidence="1">DUF1302 domain-containing protein</fullName>
    </submittedName>
</protein>
<dbReference type="RefSeq" id="WP_142895849.1">
    <property type="nucleotide sequence ID" value="NZ_ML660053.1"/>
</dbReference>
<reference evidence="1 2" key="1">
    <citation type="submission" date="2019-06" db="EMBL/GenBank/DDBJ databases">
        <title>Whole genome sequence for Rhodospirillaceae sp. R148.</title>
        <authorList>
            <person name="Wang G."/>
        </authorList>
    </citation>
    <scope>NUCLEOTIDE SEQUENCE [LARGE SCALE GENOMIC DNA]</scope>
    <source>
        <strain evidence="1 2">R148</strain>
    </source>
</reference>
<evidence type="ECO:0000313" key="2">
    <source>
        <dbReference type="Proteomes" id="UP000315252"/>
    </source>
</evidence>
<dbReference type="OrthoDB" id="9763101at2"/>
<proteinExistence type="predicted"/>
<sequence length="447" mass="50289">MLPERRSLSPSVAGLITACCLLPELAAAQGVLDDTEFSALLETRFGWETERDDLQFGEVIFTPEVNMDLGELLQLNGILRFRGDSEDRLEPGRPEEDNRDALSRRAFIGDDVDIELRELYLDIDLEEVFIRLGKQQVVWGEADGLKVLDVINPQSFREFILPEFEDSRIPLWSFNSEIPIGEDSLLQLLWIPDQTYDDIPEADAAFAFTAPRLVPALPAGTPLLGNEFRRPNSFVEDSDAGARFTTFLEGWELSANYFFHYSDRPVVRRSVEPGGIRLSQSYERTHLIGGSFNNAFADWVLRGEAGYSSDRFFITEEADDRDGVVESGEVSYVLGLDYQGFSDTLLSAQLFQSLITDYDEGIVQDQLETSATFLLERNFMNETLKLSLLVIQSLNLGDGVAQAELDYQFTSNVNLTLGADIFYGDEDGLYGQFRNRDRVTFGVTVGF</sequence>
<evidence type="ECO:0000313" key="1">
    <source>
        <dbReference type="EMBL" id="TQV82219.1"/>
    </source>
</evidence>
<name>A0A545TYD1_9PROT</name>
<accession>A0A545TYD1</accession>
<dbReference type="Proteomes" id="UP000315252">
    <property type="component" value="Unassembled WGS sequence"/>
</dbReference>
<dbReference type="EMBL" id="VHSH01000002">
    <property type="protein sequence ID" value="TQV82219.1"/>
    <property type="molecule type" value="Genomic_DNA"/>
</dbReference>
<dbReference type="Pfam" id="PF06980">
    <property type="entry name" value="DUF1302"/>
    <property type="match status" value="1"/>
</dbReference>
<dbReference type="PROSITE" id="PS51257">
    <property type="entry name" value="PROKAR_LIPOPROTEIN"/>
    <property type="match status" value="1"/>
</dbReference>
<organism evidence="1 2">
    <name type="scientific">Denitrobaculum tricleocarpae</name>
    <dbReference type="NCBI Taxonomy" id="2591009"/>
    <lineage>
        <taxon>Bacteria</taxon>
        <taxon>Pseudomonadati</taxon>
        <taxon>Pseudomonadota</taxon>
        <taxon>Alphaproteobacteria</taxon>
        <taxon>Rhodospirillales</taxon>
        <taxon>Rhodospirillaceae</taxon>
        <taxon>Denitrobaculum</taxon>
    </lineage>
</organism>